<reference evidence="3" key="1">
    <citation type="submission" date="2016-09" db="EMBL/GenBank/DDBJ databases">
        <authorList>
            <person name="Greninger A.L."/>
            <person name="Jerome K.R."/>
            <person name="Mcnair B."/>
            <person name="Wallis C."/>
            <person name="Fang F."/>
        </authorList>
    </citation>
    <scope>NUCLEOTIDE SEQUENCE [LARGE SCALE GENOMIC DNA]</scope>
    <source>
        <strain evidence="3">BC1_M4</strain>
    </source>
</reference>
<feature type="domain" description="Methyltransferase FkbM" evidence="1">
    <location>
        <begin position="49"/>
        <end position="208"/>
    </location>
</feature>
<sequence>MTLTDFDASGVRFEVSNLTEHFRVVHHGGETEYTAAMLQNLRNDDVLFDLGANVGMVAIHAASICRTVAFEPDPGYRRRLYVNSALNPDRKFAVEPVAISDKDGSIVLYTDGDSGNSPSLVDERGERGQVTVTARSLDSLIAEGRLPRPTVIKLDIEGAEILALRGAKQLLTDPERPRALFIEIHSTFLPSFESSAEEVYSLLDEFGYTDVTYRAERGGQTHLILHAS</sequence>
<dbReference type="Proteomes" id="UP000094224">
    <property type="component" value="Unassembled WGS sequence"/>
</dbReference>
<keyword evidence="3" id="KW-1185">Reference proteome</keyword>
<dbReference type="AlphaFoldDB" id="A0A1E3T268"/>
<dbReference type="PANTHER" id="PTHR34203:SF15">
    <property type="entry name" value="SLL1173 PROTEIN"/>
    <property type="match status" value="1"/>
</dbReference>
<evidence type="ECO:0000313" key="2">
    <source>
        <dbReference type="EMBL" id="ODR08512.1"/>
    </source>
</evidence>
<name>A0A1E3T268_9MYCO</name>
<accession>A0A1E3T268</accession>
<gene>
    <name evidence="2" type="ORF">BHQ21_06790</name>
</gene>
<protein>
    <submittedName>
        <fullName evidence="2">FkbM family methyltransferase</fullName>
    </submittedName>
</protein>
<evidence type="ECO:0000259" key="1">
    <source>
        <dbReference type="Pfam" id="PF05050"/>
    </source>
</evidence>
<dbReference type="PANTHER" id="PTHR34203">
    <property type="entry name" value="METHYLTRANSFERASE, FKBM FAMILY PROTEIN"/>
    <property type="match status" value="1"/>
</dbReference>
<dbReference type="STRING" id="243061.AWC25_14450"/>
<comment type="caution">
    <text evidence="2">The sequence shown here is derived from an EMBL/GenBank/DDBJ whole genome shotgun (WGS) entry which is preliminary data.</text>
</comment>
<dbReference type="SUPFAM" id="SSF53335">
    <property type="entry name" value="S-adenosyl-L-methionine-dependent methyltransferases"/>
    <property type="match status" value="1"/>
</dbReference>
<dbReference type="NCBIfam" id="TIGR01444">
    <property type="entry name" value="fkbM_fam"/>
    <property type="match status" value="1"/>
</dbReference>
<keyword evidence="2" id="KW-0808">Transferase</keyword>
<dbReference type="GO" id="GO:0032259">
    <property type="term" value="P:methylation"/>
    <property type="evidence" value="ECO:0007669"/>
    <property type="project" value="UniProtKB-KW"/>
</dbReference>
<proteinExistence type="predicted"/>
<evidence type="ECO:0000313" key="3">
    <source>
        <dbReference type="Proteomes" id="UP000094224"/>
    </source>
</evidence>
<keyword evidence="2" id="KW-0489">Methyltransferase</keyword>
<dbReference type="InterPro" id="IPR052514">
    <property type="entry name" value="SAM-dependent_MTase"/>
</dbReference>
<dbReference type="InterPro" id="IPR029063">
    <property type="entry name" value="SAM-dependent_MTases_sf"/>
</dbReference>
<organism evidence="2 3">
    <name type="scientific">Mycobacterium sherrisii</name>
    <dbReference type="NCBI Taxonomy" id="243061"/>
    <lineage>
        <taxon>Bacteria</taxon>
        <taxon>Bacillati</taxon>
        <taxon>Actinomycetota</taxon>
        <taxon>Actinomycetes</taxon>
        <taxon>Mycobacteriales</taxon>
        <taxon>Mycobacteriaceae</taxon>
        <taxon>Mycobacterium</taxon>
        <taxon>Mycobacterium simiae complex</taxon>
    </lineage>
</organism>
<dbReference type="Gene3D" id="3.40.50.150">
    <property type="entry name" value="Vaccinia Virus protein VP39"/>
    <property type="match status" value="1"/>
</dbReference>
<dbReference type="InterPro" id="IPR006342">
    <property type="entry name" value="FkbM_mtfrase"/>
</dbReference>
<dbReference type="EMBL" id="MIHC01000008">
    <property type="protein sequence ID" value="ODR08512.1"/>
    <property type="molecule type" value="Genomic_DNA"/>
</dbReference>
<dbReference type="GO" id="GO:0008168">
    <property type="term" value="F:methyltransferase activity"/>
    <property type="evidence" value="ECO:0007669"/>
    <property type="project" value="UniProtKB-KW"/>
</dbReference>
<dbReference type="Pfam" id="PF05050">
    <property type="entry name" value="Methyltransf_21"/>
    <property type="match status" value="1"/>
</dbReference>